<dbReference type="SUPFAM" id="SSF56214">
    <property type="entry name" value="4'-phosphopantetheinyl transferase"/>
    <property type="match status" value="1"/>
</dbReference>
<dbReference type="FunFam" id="3.90.470.20:FF:000001">
    <property type="entry name" value="Holo-[acyl-carrier-protein] synthase"/>
    <property type="match status" value="1"/>
</dbReference>
<evidence type="ECO:0000256" key="9">
    <source>
        <dbReference type="ARBA" id="ARBA00050875"/>
    </source>
</evidence>
<comment type="cofactor">
    <cofactor evidence="11">
        <name>Mg(2+)</name>
        <dbReference type="ChEBI" id="CHEBI:18420"/>
    </cofactor>
</comment>
<keyword evidence="7 11" id="KW-0443">Lipid metabolism</keyword>
<gene>
    <name evidence="11" type="primary">acpS</name>
    <name evidence="13" type="ORF">D9V73_01210</name>
</gene>
<evidence type="ECO:0000313" key="13">
    <source>
        <dbReference type="EMBL" id="QCI23266.1"/>
    </source>
</evidence>
<evidence type="ECO:0000256" key="6">
    <source>
        <dbReference type="ARBA" id="ARBA00022842"/>
    </source>
</evidence>
<dbReference type="HAMAP" id="MF_00101">
    <property type="entry name" value="AcpS"/>
    <property type="match status" value="1"/>
</dbReference>
<dbReference type="AlphaFoldDB" id="A0A4D6Y198"/>
<dbReference type="Pfam" id="PF01648">
    <property type="entry name" value="ACPS"/>
    <property type="match status" value="1"/>
</dbReference>
<proteinExistence type="inferred from homology"/>
<evidence type="ECO:0000256" key="1">
    <source>
        <dbReference type="ARBA" id="ARBA00022490"/>
    </source>
</evidence>
<feature type="binding site" evidence="11">
    <location>
        <position position="9"/>
    </location>
    <ligand>
        <name>Mg(2+)</name>
        <dbReference type="ChEBI" id="CHEBI:18420"/>
    </ligand>
</feature>
<comment type="function">
    <text evidence="11">Transfers the 4'-phosphopantetheine moiety from coenzyme A to a Ser of acyl-carrier-protein.</text>
</comment>
<evidence type="ECO:0000256" key="3">
    <source>
        <dbReference type="ARBA" id="ARBA00022679"/>
    </source>
</evidence>
<sequence length="127" mass="14407">MSIIGIGIDVVSIKRIKSVISKLGNKFACRILSEFELHEYKKNAYPILFLAKRFSSKEAASKALGIGIKNGITFNDFELYHDNLGKPYLRLLKKAQEMSKILNINSIHISITDEKLYVSTLVIFENK</sequence>
<evidence type="ECO:0000256" key="2">
    <source>
        <dbReference type="ARBA" id="ARBA00022516"/>
    </source>
</evidence>
<keyword evidence="4 11" id="KW-0479">Metal-binding</keyword>
<keyword evidence="3 11" id="KW-0808">Transferase</keyword>
<keyword evidence="2 11" id="KW-0444">Lipid biosynthesis</keyword>
<dbReference type="Gene3D" id="3.90.470.20">
    <property type="entry name" value="4'-phosphopantetheinyl transferase domain"/>
    <property type="match status" value="1"/>
</dbReference>
<evidence type="ECO:0000256" key="7">
    <source>
        <dbReference type="ARBA" id="ARBA00023098"/>
    </source>
</evidence>
<evidence type="ECO:0000313" key="14">
    <source>
        <dbReference type="Proteomes" id="UP000298566"/>
    </source>
</evidence>
<dbReference type="GO" id="GO:0005737">
    <property type="term" value="C:cytoplasm"/>
    <property type="evidence" value="ECO:0007669"/>
    <property type="project" value="UniProtKB-SubCell"/>
</dbReference>
<comment type="subcellular location">
    <subcellularLocation>
        <location evidence="11">Cytoplasm</location>
    </subcellularLocation>
</comment>
<dbReference type="InterPro" id="IPR002582">
    <property type="entry name" value="ACPS"/>
</dbReference>
<evidence type="ECO:0000259" key="12">
    <source>
        <dbReference type="Pfam" id="PF01648"/>
    </source>
</evidence>
<keyword evidence="5 11" id="KW-0276">Fatty acid metabolism</keyword>
<evidence type="ECO:0000256" key="8">
    <source>
        <dbReference type="ARBA" id="ARBA00023160"/>
    </source>
</evidence>
<evidence type="ECO:0000256" key="4">
    <source>
        <dbReference type="ARBA" id="ARBA00022723"/>
    </source>
</evidence>
<keyword evidence="6 11" id="KW-0460">Magnesium</keyword>
<evidence type="ECO:0000256" key="11">
    <source>
        <dbReference type="HAMAP-Rule" id="MF_00101"/>
    </source>
</evidence>
<keyword evidence="1 11" id="KW-0963">Cytoplasm</keyword>
<protein>
    <recommendedName>
        <fullName evidence="11">Holo-[acyl-carrier-protein] synthase</fullName>
        <shortName evidence="11">Holo-ACP synthase</shortName>
        <ecNumber evidence="11">2.7.8.7</ecNumber>
    </recommendedName>
    <alternativeName>
        <fullName evidence="11">4'-phosphopantetheinyl transferase AcpS</fullName>
    </alternativeName>
</protein>
<dbReference type="EMBL" id="CP033004">
    <property type="protein sequence ID" value="QCI23266.1"/>
    <property type="molecule type" value="Genomic_DNA"/>
</dbReference>
<accession>A0A4D6Y198</accession>
<comment type="function">
    <text evidence="10">Transfers the 4'-phosphopantetheine moiety from coenzyme A to the 'Ser-36' of acyl-carrier-protein.</text>
</comment>
<dbReference type="OrthoDB" id="517356at2"/>
<organism evidence="13 14">
    <name type="scientific">Buchnera aphidicola subsp. Melaphis rhois</name>
    <dbReference type="NCBI Taxonomy" id="118103"/>
    <lineage>
        <taxon>Bacteria</taxon>
        <taxon>Pseudomonadati</taxon>
        <taxon>Pseudomonadota</taxon>
        <taxon>Gammaproteobacteria</taxon>
        <taxon>Enterobacterales</taxon>
        <taxon>Erwiniaceae</taxon>
        <taxon>Buchnera</taxon>
    </lineage>
</organism>
<dbReference type="NCBIfam" id="TIGR00556">
    <property type="entry name" value="pantethn_trn"/>
    <property type="match status" value="1"/>
</dbReference>
<reference evidence="13 14" key="1">
    <citation type="submission" date="2018-10" db="EMBL/GenBank/DDBJ databases">
        <title>Comparative functional genomics of the obligate endosymbiont Buchnera aphidicola.</title>
        <authorList>
            <person name="Chong R.A."/>
        </authorList>
    </citation>
    <scope>NUCLEOTIDE SEQUENCE [LARGE SCALE GENOMIC DNA]</scope>
    <source>
        <strain evidence="13 14">Mrh</strain>
    </source>
</reference>
<feature type="domain" description="4'-phosphopantetheinyl transferase" evidence="12">
    <location>
        <begin position="5"/>
        <end position="98"/>
    </location>
</feature>
<dbReference type="InterPro" id="IPR008278">
    <property type="entry name" value="4-PPantetheinyl_Trfase_dom"/>
</dbReference>
<name>A0A4D6Y198_BUCMH</name>
<evidence type="ECO:0000256" key="10">
    <source>
        <dbReference type="ARBA" id="ARBA00054726"/>
    </source>
</evidence>
<dbReference type="GO" id="GO:0000287">
    <property type="term" value="F:magnesium ion binding"/>
    <property type="evidence" value="ECO:0007669"/>
    <property type="project" value="UniProtKB-UniRule"/>
</dbReference>
<dbReference type="GO" id="GO:0006633">
    <property type="term" value="P:fatty acid biosynthetic process"/>
    <property type="evidence" value="ECO:0007669"/>
    <property type="project" value="UniProtKB-UniRule"/>
</dbReference>
<comment type="similarity">
    <text evidence="11">Belongs to the P-Pant transferase superfamily. AcpS family.</text>
</comment>
<evidence type="ECO:0000256" key="5">
    <source>
        <dbReference type="ARBA" id="ARBA00022832"/>
    </source>
</evidence>
<dbReference type="InterPro" id="IPR037143">
    <property type="entry name" value="4-PPantetheinyl_Trfase_dom_sf"/>
</dbReference>
<dbReference type="Proteomes" id="UP000298566">
    <property type="component" value="Chromosome"/>
</dbReference>
<dbReference type="InterPro" id="IPR004568">
    <property type="entry name" value="Ppantetheine-prot_Trfase_dom"/>
</dbReference>
<dbReference type="EC" id="2.7.8.7" evidence="11"/>
<keyword evidence="8 11" id="KW-0275">Fatty acid biosynthesis</keyword>
<dbReference type="NCBIfam" id="TIGR00516">
    <property type="entry name" value="acpS"/>
    <property type="match status" value="1"/>
</dbReference>
<dbReference type="GO" id="GO:0008897">
    <property type="term" value="F:holo-[acyl-carrier-protein] synthase activity"/>
    <property type="evidence" value="ECO:0007669"/>
    <property type="project" value="UniProtKB-UniRule"/>
</dbReference>
<dbReference type="RefSeq" id="WP_158336467.1">
    <property type="nucleotide sequence ID" value="NZ_CP033004.1"/>
</dbReference>
<feature type="binding site" evidence="11">
    <location>
        <position position="58"/>
    </location>
    <ligand>
        <name>Mg(2+)</name>
        <dbReference type="ChEBI" id="CHEBI:18420"/>
    </ligand>
</feature>
<comment type="catalytic activity">
    <reaction evidence="9 11">
        <text>apo-[ACP] + CoA = holo-[ACP] + adenosine 3',5'-bisphosphate + H(+)</text>
        <dbReference type="Rhea" id="RHEA:12068"/>
        <dbReference type="Rhea" id="RHEA-COMP:9685"/>
        <dbReference type="Rhea" id="RHEA-COMP:9690"/>
        <dbReference type="ChEBI" id="CHEBI:15378"/>
        <dbReference type="ChEBI" id="CHEBI:29999"/>
        <dbReference type="ChEBI" id="CHEBI:57287"/>
        <dbReference type="ChEBI" id="CHEBI:58343"/>
        <dbReference type="ChEBI" id="CHEBI:64479"/>
        <dbReference type="EC" id="2.7.8.7"/>
    </reaction>
</comment>